<evidence type="ECO:0000256" key="1">
    <source>
        <dbReference type="SAM" id="Phobius"/>
    </source>
</evidence>
<evidence type="ECO:0000313" key="3">
    <source>
        <dbReference type="Proteomes" id="UP001235760"/>
    </source>
</evidence>
<dbReference type="RefSeq" id="WP_305748472.1">
    <property type="nucleotide sequence ID" value="NZ_JAUZEE010000002.1"/>
</dbReference>
<keyword evidence="1" id="KW-0812">Transmembrane</keyword>
<dbReference type="Proteomes" id="UP001235760">
    <property type="component" value="Unassembled WGS sequence"/>
</dbReference>
<keyword evidence="1" id="KW-0472">Membrane</keyword>
<name>A0ABT9G0C3_LEPDI</name>
<comment type="caution">
    <text evidence="2">The sequence shown here is derived from an EMBL/GenBank/DDBJ whole genome shotgun (WGS) entry which is preliminary data.</text>
</comment>
<keyword evidence="3" id="KW-1185">Reference proteome</keyword>
<feature type="transmembrane region" description="Helical" evidence="1">
    <location>
        <begin position="20"/>
        <end position="39"/>
    </location>
</feature>
<keyword evidence="1" id="KW-1133">Transmembrane helix</keyword>
<sequence length="73" mass="7624">MKLLKDIFTEQDGTSFELLAVLGGAAVVVALGLQIYVTVHTGQFDLMNFGTGIGVLFVAVGGGQKLKPQANSQ</sequence>
<reference evidence="2 3" key="1">
    <citation type="submission" date="2023-08" db="EMBL/GenBank/DDBJ databases">
        <authorList>
            <person name="Roldan D.M."/>
            <person name="Menes R.J."/>
        </authorList>
    </citation>
    <scope>NUCLEOTIDE SEQUENCE [LARGE SCALE GENOMIC DNA]</scope>
    <source>
        <strain evidence="2 3">CCM 2812</strain>
    </source>
</reference>
<feature type="transmembrane region" description="Helical" evidence="1">
    <location>
        <begin position="46"/>
        <end position="63"/>
    </location>
</feature>
<proteinExistence type="predicted"/>
<accession>A0ABT9G0C3</accession>
<protein>
    <submittedName>
        <fullName evidence="2">Uncharacterized protein</fullName>
    </submittedName>
</protein>
<evidence type="ECO:0000313" key="2">
    <source>
        <dbReference type="EMBL" id="MDP4299916.1"/>
    </source>
</evidence>
<dbReference type="EMBL" id="JAUZEE010000002">
    <property type="protein sequence ID" value="MDP4299916.1"/>
    <property type="molecule type" value="Genomic_DNA"/>
</dbReference>
<gene>
    <name evidence="2" type="ORF">Q8X39_04665</name>
</gene>
<organism evidence="2 3">
    <name type="scientific">Leptothrix discophora</name>
    <dbReference type="NCBI Taxonomy" id="89"/>
    <lineage>
        <taxon>Bacteria</taxon>
        <taxon>Pseudomonadati</taxon>
        <taxon>Pseudomonadota</taxon>
        <taxon>Betaproteobacteria</taxon>
        <taxon>Burkholderiales</taxon>
        <taxon>Sphaerotilaceae</taxon>
        <taxon>Leptothrix</taxon>
    </lineage>
</organism>